<organism evidence="2 3">
    <name type="scientific">Polycladomyces abyssicola</name>
    <dbReference type="NCBI Taxonomy" id="1125966"/>
    <lineage>
        <taxon>Bacteria</taxon>
        <taxon>Bacillati</taxon>
        <taxon>Bacillota</taxon>
        <taxon>Bacilli</taxon>
        <taxon>Bacillales</taxon>
        <taxon>Thermoactinomycetaceae</taxon>
        <taxon>Polycladomyces</taxon>
    </lineage>
</organism>
<keyword evidence="3" id="KW-1185">Reference proteome</keyword>
<dbReference type="RefSeq" id="WP_212773572.1">
    <property type="nucleotide sequence ID" value="NZ_AP024601.1"/>
</dbReference>
<evidence type="ECO:0000256" key="1">
    <source>
        <dbReference type="SAM" id="MobiDB-lite"/>
    </source>
</evidence>
<feature type="compositionally biased region" description="Basic and acidic residues" evidence="1">
    <location>
        <begin position="7"/>
        <end position="32"/>
    </location>
</feature>
<reference evidence="2" key="2">
    <citation type="journal article" date="2021" name="Microbiol. Resour. Announc.">
        <title>Complete Genome Sequence of Polycladomyces abyssicola JIR-001T, Isolated from Hemipelagic Sediment in Deep Seawater.</title>
        <authorList>
            <person name="Tsubouchi T."/>
            <person name="Kaneko Y."/>
        </authorList>
    </citation>
    <scope>NUCLEOTIDE SEQUENCE</scope>
    <source>
        <strain evidence="2">JIR-001</strain>
    </source>
</reference>
<evidence type="ECO:0000313" key="2">
    <source>
        <dbReference type="EMBL" id="BCU83345.1"/>
    </source>
</evidence>
<dbReference type="AlphaFoldDB" id="A0A8D5UHG5"/>
<gene>
    <name evidence="2" type="ORF">JIR001_31280</name>
</gene>
<name>A0A8D5UHG5_9BACL</name>
<sequence>MSQTVSDQKDTQDKEKKKDTQDKEKKEEEEKEPLWERVLDFIFMPYDAIKAIKDWLNLLQFIKWIFQGIAWVFRGIWRVITSLFD</sequence>
<evidence type="ECO:0000313" key="3">
    <source>
        <dbReference type="Proteomes" id="UP000677436"/>
    </source>
</evidence>
<dbReference type="EMBL" id="AP024601">
    <property type="protein sequence ID" value="BCU83345.1"/>
    <property type="molecule type" value="Genomic_DNA"/>
</dbReference>
<proteinExistence type="predicted"/>
<reference evidence="2" key="1">
    <citation type="journal article" date="2013" name="Int. J. Syst. Evol. Microbiol.">
        <title>Polycladomyces abyssicola gen. nov., sp. nov., a thermophilic filamentous bacterium isolated from hemipelagic sediment.</title>
        <authorList>
            <person name="Tsubouchi T."/>
            <person name="Shimane Y."/>
            <person name="Mori K."/>
            <person name="Usui K."/>
            <person name="Hiraki T."/>
            <person name="Tame A."/>
            <person name="Uematsu K."/>
            <person name="Maruyama T."/>
            <person name="Hatada Y."/>
        </authorList>
    </citation>
    <scope>NUCLEOTIDE SEQUENCE</scope>
    <source>
        <strain evidence="2">JIR-001</strain>
    </source>
</reference>
<accession>A0A8D5UHG5</accession>
<feature type="region of interest" description="Disordered" evidence="1">
    <location>
        <begin position="1"/>
        <end position="32"/>
    </location>
</feature>
<dbReference type="Proteomes" id="UP000677436">
    <property type="component" value="Chromosome"/>
</dbReference>
<dbReference type="KEGG" id="pabs:JIR001_31280"/>
<protein>
    <submittedName>
        <fullName evidence="2">Uncharacterized protein</fullName>
    </submittedName>
</protein>